<dbReference type="AlphaFoldDB" id="A0A7G8PQF4"/>
<sequence>MSTDTTAGEATTTSGYTKAQAKALDAKLAEATNRLRAAMGRADNAANDIHRAAGDKTGYFHGRRHATWELSLDDAIDTARRVAAGQVDVLGNRAAGNLRNAPHRATAALHARDIALEEIAAAHAVVEQLEQVWRDNGRWSRFFMVPGGHIHSSTACHTLHVTTQIGWLPDLSGESEAEAVNAYGSVLCTHCFSSAPVEWTTKAPEPVDPALCPGSKNYVPGANLRLCSPRGTCPECGQTVSVTSRGNARKHEPA</sequence>
<dbReference type="Proteomes" id="UP000515498">
    <property type="component" value="Plasmid unnamed1"/>
</dbReference>
<gene>
    <name evidence="2" type="ORF">HZU40_34165</name>
</gene>
<evidence type="ECO:0000256" key="1">
    <source>
        <dbReference type="SAM" id="Coils"/>
    </source>
</evidence>
<dbReference type="EMBL" id="CP059895">
    <property type="protein sequence ID" value="QNJ96570.1"/>
    <property type="molecule type" value="Genomic_DNA"/>
</dbReference>
<name>A0A7G8PQF4_9MYCO</name>
<reference evidence="2 3" key="1">
    <citation type="submission" date="2020-07" db="EMBL/GenBank/DDBJ databases">
        <title>Draft genome sequence of four isobutane-metabolizing strains capable of cometabolically degrading diverse ether contaminants.</title>
        <authorList>
            <person name="Chen W."/>
            <person name="Faulkner N."/>
            <person name="Smith C."/>
            <person name="Hyman M."/>
        </authorList>
    </citation>
    <scope>NUCLEOTIDE SEQUENCE [LARGE SCALE GENOMIC DNA]</scope>
    <source>
        <strain evidence="2 3">2A</strain>
        <plasmid evidence="2 3">unnamed1</plasmid>
    </source>
</reference>
<organism evidence="2 3">
    <name type="scientific">Mycolicibacterium fluoranthenivorans</name>
    <dbReference type="NCBI Taxonomy" id="258505"/>
    <lineage>
        <taxon>Bacteria</taxon>
        <taxon>Bacillati</taxon>
        <taxon>Actinomycetota</taxon>
        <taxon>Actinomycetes</taxon>
        <taxon>Mycobacteriales</taxon>
        <taxon>Mycobacteriaceae</taxon>
        <taxon>Mycolicibacterium</taxon>
    </lineage>
</organism>
<accession>A0A7G8PQF4</accession>
<proteinExistence type="predicted"/>
<geneLocation type="plasmid" evidence="2 3">
    <name>unnamed1</name>
</geneLocation>
<protein>
    <submittedName>
        <fullName evidence="2">Uncharacterized protein</fullName>
    </submittedName>
</protein>
<keyword evidence="1" id="KW-0175">Coiled coil</keyword>
<evidence type="ECO:0000313" key="3">
    <source>
        <dbReference type="Proteomes" id="UP000515498"/>
    </source>
</evidence>
<keyword evidence="2" id="KW-0614">Plasmid</keyword>
<dbReference type="KEGG" id="mflu:HZU40_34165"/>
<feature type="coiled-coil region" evidence="1">
    <location>
        <begin position="21"/>
        <end position="48"/>
    </location>
</feature>
<dbReference type="RefSeq" id="WP_187099660.1">
    <property type="nucleotide sequence ID" value="NZ_CP059895.1"/>
</dbReference>
<evidence type="ECO:0000313" key="2">
    <source>
        <dbReference type="EMBL" id="QNJ96570.1"/>
    </source>
</evidence>